<feature type="transmembrane region" description="Helical" evidence="8">
    <location>
        <begin position="350"/>
        <end position="383"/>
    </location>
</feature>
<name>A0A8J3J9H5_9ACTN</name>
<keyword evidence="5 8" id="KW-1133">Transmembrane helix</keyword>
<dbReference type="RefSeq" id="WP_275408657.1">
    <property type="nucleotide sequence ID" value="NZ_BAAAZM010000013.1"/>
</dbReference>
<proteinExistence type="inferred from homology"/>
<evidence type="ECO:0000256" key="8">
    <source>
        <dbReference type="SAM" id="Phobius"/>
    </source>
</evidence>
<feature type="transmembrane region" description="Helical" evidence="8">
    <location>
        <begin position="275"/>
        <end position="296"/>
    </location>
</feature>
<feature type="transmembrane region" description="Helical" evidence="8">
    <location>
        <begin position="234"/>
        <end position="255"/>
    </location>
</feature>
<dbReference type="NCBIfam" id="TIGR00791">
    <property type="entry name" value="gntP"/>
    <property type="match status" value="1"/>
</dbReference>
<accession>A0A8J3J9H5</accession>
<evidence type="ECO:0000256" key="4">
    <source>
        <dbReference type="ARBA" id="ARBA00022692"/>
    </source>
</evidence>
<evidence type="ECO:0000313" key="9">
    <source>
        <dbReference type="EMBL" id="GID12597.1"/>
    </source>
</evidence>
<dbReference type="Proteomes" id="UP000612808">
    <property type="component" value="Unassembled WGS sequence"/>
</dbReference>
<keyword evidence="3" id="KW-1003">Cell membrane</keyword>
<dbReference type="GO" id="GO:0015128">
    <property type="term" value="F:gluconate transmembrane transporter activity"/>
    <property type="evidence" value="ECO:0007669"/>
    <property type="project" value="InterPro"/>
</dbReference>
<evidence type="ECO:0000256" key="3">
    <source>
        <dbReference type="ARBA" id="ARBA00022475"/>
    </source>
</evidence>
<dbReference type="AlphaFoldDB" id="A0A8J3J9H5"/>
<evidence type="ECO:0000256" key="6">
    <source>
        <dbReference type="ARBA" id="ARBA00023136"/>
    </source>
</evidence>
<organism evidence="9 10">
    <name type="scientific">Actinocatenispora rupis</name>
    <dbReference type="NCBI Taxonomy" id="519421"/>
    <lineage>
        <taxon>Bacteria</taxon>
        <taxon>Bacillati</taxon>
        <taxon>Actinomycetota</taxon>
        <taxon>Actinomycetes</taxon>
        <taxon>Micromonosporales</taxon>
        <taxon>Micromonosporaceae</taxon>
        <taxon>Actinocatenispora</taxon>
    </lineage>
</organism>
<feature type="transmembrane region" description="Helical" evidence="8">
    <location>
        <begin position="48"/>
        <end position="70"/>
    </location>
</feature>
<comment type="caution">
    <text evidence="9">The sequence shown here is derived from an EMBL/GenBank/DDBJ whole genome shotgun (WGS) entry which is preliminary data.</text>
</comment>
<evidence type="ECO:0000256" key="5">
    <source>
        <dbReference type="ARBA" id="ARBA00022989"/>
    </source>
</evidence>
<dbReference type="GO" id="GO:0005886">
    <property type="term" value="C:plasma membrane"/>
    <property type="evidence" value="ECO:0007669"/>
    <property type="project" value="UniProtKB-SubCell"/>
</dbReference>
<gene>
    <name evidence="9" type="primary">gnuT</name>
    <name evidence="9" type="ORF">Aru02nite_34860</name>
</gene>
<sequence>MSIALVIALITTRIRMHAFLALMIGSLAMGLLAGLAPDKVALSFETGVGAVLGNVGVVVALGTMLGKLLAESGGAQQIADTLLRHARPRAVPWIMALVAGIIGIPMFFEIGLVLMLPLILTMARQVQHRYEGTAQEGAVRRANVYIMTGIPALAGLSVLHGLVPPHPGPLAAITAIHADLGQTLLIGLIIAVPTVIIAGPLFATVISRYAHPHPTQKLLDQVTRRPDETTNPPGFGVTLFTILLPVALMLLRTVAEVVLPADSPLLPWASFVGEPIVALLIALIVAMFTFGVLRGFGGRTITSYVGDALMPAAGILLIIGAGGGFKQILIDSGIADAIKIAAQHSHLSALLLAWGVAVLIRLATGSATVATVTAAGIMAPLVASPDVTVNRPLWRWPSVPARCSSRTSTTPGSGWSRSSSG</sequence>
<evidence type="ECO:0000256" key="7">
    <source>
        <dbReference type="ARBA" id="ARBA00049663"/>
    </source>
</evidence>
<reference evidence="9" key="1">
    <citation type="submission" date="2021-01" db="EMBL/GenBank/DDBJ databases">
        <title>Whole genome shotgun sequence of Actinocatenispora rupis NBRC 107355.</title>
        <authorList>
            <person name="Komaki H."/>
            <person name="Tamura T."/>
        </authorList>
    </citation>
    <scope>NUCLEOTIDE SEQUENCE</scope>
    <source>
        <strain evidence="9">NBRC 107355</strain>
    </source>
</reference>
<dbReference type="PANTHER" id="PTHR30354:SF22">
    <property type="entry name" value="HIGH-AFFINITY GLUCONATE TRANSPORTER"/>
    <property type="match status" value="1"/>
</dbReference>
<keyword evidence="10" id="KW-1185">Reference proteome</keyword>
<evidence type="ECO:0000256" key="2">
    <source>
        <dbReference type="ARBA" id="ARBA00022448"/>
    </source>
</evidence>
<dbReference type="EMBL" id="BOMB01000019">
    <property type="protein sequence ID" value="GID12597.1"/>
    <property type="molecule type" value="Genomic_DNA"/>
</dbReference>
<feature type="transmembrane region" description="Helical" evidence="8">
    <location>
        <begin position="308"/>
        <end position="330"/>
    </location>
</feature>
<dbReference type="PANTHER" id="PTHR30354">
    <property type="entry name" value="GNT FAMILY GLUCONATE TRANSPORTER"/>
    <property type="match status" value="1"/>
</dbReference>
<feature type="transmembrane region" description="Helical" evidence="8">
    <location>
        <begin position="90"/>
        <end position="123"/>
    </location>
</feature>
<evidence type="ECO:0000256" key="1">
    <source>
        <dbReference type="ARBA" id="ARBA00004651"/>
    </source>
</evidence>
<feature type="transmembrane region" description="Helical" evidence="8">
    <location>
        <begin position="183"/>
        <end position="206"/>
    </location>
</feature>
<keyword evidence="2" id="KW-0813">Transport</keyword>
<dbReference type="InterPro" id="IPR003474">
    <property type="entry name" value="Glcn_transporter"/>
</dbReference>
<feature type="transmembrane region" description="Helical" evidence="8">
    <location>
        <begin position="16"/>
        <end position="36"/>
    </location>
</feature>
<keyword evidence="6 8" id="KW-0472">Membrane</keyword>
<comment type="similarity">
    <text evidence="7">Belongs to the GntP permease family.</text>
</comment>
<keyword evidence="4 8" id="KW-0812">Transmembrane</keyword>
<feature type="transmembrane region" description="Helical" evidence="8">
    <location>
        <begin position="144"/>
        <end position="163"/>
    </location>
</feature>
<comment type="subcellular location">
    <subcellularLocation>
        <location evidence="1">Cell membrane</location>
        <topology evidence="1">Multi-pass membrane protein</topology>
    </subcellularLocation>
</comment>
<dbReference type="Pfam" id="PF02447">
    <property type="entry name" value="GntP_permease"/>
    <property type="match status" value="1"/>
</dbReference>
<evidence type="ECO:0000313" key="10">
    <source>
        <dbReference type="Proteomes" id="UP000612808"/>
    </source>
</evidence>
<protein>
    <submittedName>
        <fullName evidence="9">Gluconate permease</fullName>
    </submittedName>
</protein>
<dbReference type="PIRSF" id="PIRSF002746">
    <property type="entry name" value="Gluconate_transporter"/>
    <property type="match status" value="1"/>
</dbReference>